<evidence type="ECO:0000256" key="1">
    <source>
        <dbReference type="SAM" id="Phobius"/>
    </source>
</evidence>
<feature type="transmembrane region" description="Helical" evidence="1">
    <location>
        <begin position="64"/>
        <end position="82"/>
    </location>
</feature>
<keyword evidence="1" id="KW-1133">Transmembrane helix</keyword>
<feature type="transmembrane region" description="Helical" evidence="1">
    <location>
        <begin position="21"/>
        <end position="44"/>
    </location>
</feature>
<evidence type="ECO:0000313" key="2">
    <source>
        <dbReference type="EMBL" id="ETX13260.1"/>
    </source>
</evidence>
<dbReference type="AlphaFoldDB" id="X7EBL8"/>
<dbReference type="RefSeq" id="WP_051489576.1">
    <property type="nucleotide sequence ID" value="NZ_JALZ01000031.1"/>
</dbReference>
<name>X7EBL8_9RHOB</name>
<dbReference type="Pfam" id="PF10011">
    <property type="entry name" value="DUF2254"/>
    <property type="match status" value="1"/>
</dbReference>
<reference evidence="2 3" key="1">
    <citation type="submission" date="2014-01" db="EMBL/GenBank/DDBJ databases">
        <title>Roseivivax halodurans JCM 10272 Genome Sequencing.</title>
        <authorList>
            <person name="Lai Q."/>
            <person name="Li G."/>
            <person name="Shao Z."/>
        </authorList>
    </citation>
    <scope>NUCLEOTIDE SEQUENCE [LARGE SCALE GENOMIC DNA]</scope>
    <source>
        <strain evidence="2 3">JCM 10272</strain>
    </source>
</reference>
<dbReference type="Proteomes" id="UP000022447">
    <property type="component" value="Unassembled WGS sequence"/>
</dbReference>
<evidence type="ECO:0008006" key="4">
    <source>
        <dbReference type="Google" id="ProtNLM"/>
    </source>
</evidence>
<comment type="caution">
    <text evidence="2">The sequence shown here is derived from an EMBL/GenBank/DDBJ whole genome shotgun (WGS) entry which is preliminary data.</text>
</comment>
<keyword evidence="3" id="KW-1185">Reference proteome</keyword>
<organism evidence="2 3">
    <name type="scientific">Roseivivax halodurans JCM 10272</name>
    <dbReference type="NCBI Taxonomy" id="1449350"/>
    <lineage>
        <taxon>Bacteria</taxon>
        <taxon>Pseudomonadati</taxon>
        <taxon>Pseudomonadota</taxon>
        <taxon>Alphaproteobacteria</taxon>
        <taxon>Rhodobacterales</taxon>
        <taxon>Roseobacteraceae</taxon>
        <taxon>Roseivivax</taxon>
    </lineage>
</organism>
<accession>X7EBL8</accession>
<feature type="transmembrane region" description="Helical" evidence="1">
    <location>
        <begin position="133"/>
        <end position="154"/>
    </location>
</feature>
<dbReference type="OrthoDB" id="2955631at2"/>
<feature type="transmembrane region" description="Helical" evidence="1">
    <location>
        <begin position="103"/>
        <end position="121"/>
    </location>
</feature>
<sequence>MFLSYLWKLRFFTRRFWVRAALISSFSFIVAACAPLSGFLPFGLNDRIDTEALSQLLSILTNSMLAVTTFSLSIMVTAHLAADANATPRAHRLLQEDGRTQTVIATFIGAFVYALALTVMLNADLIAEGEVGLVYLATVAVLGVIVVAMLRWVAHLVGLGSVEETIRRVEESARRCIDARIDSPFFGGRELTFVPDDVTAIRSPAFGYVLSIDTAELQRIVAQRDRKFYLACKPGDWVRPGTTFGWISGDGLEADERSALVAALAIGDRRDYDRDTSFSLVVLTEIAERALSPGINDPGTAIDVVGRLTRLLWAIPVEREMAEPTAPDVFVLPIDLSEIMFRTLDPIARDGRNFVEVQMCLQEAYRTLASHDRPAAGKMAAELSKRLEAYCRNEVMLPEDADRIADSGIGRSEDSH</sequence>
<dbReference type="eggNOG" id="COG4325">
    <property type="taxonomic scope" value="Bacteria"/>
</dbReference>
<evidence type="ECO:0000313" key="3">
    <source>
        <dbReference type="Proteomes" id="UP000022447"/>
    </source>
</evidence>
<keyword evidence="1" id="KW-0472">Membrane</keyword>
<proteinExistence type="predicted"/>
<keyword evidence="1" id="KW-0812">Transmembrane</keyword>
<protein>
    <recommendedName>
        <fullName evidence="4">DUF2254 domain-containing protein</fullName>
    </recommendedName>
</protein>
<gene>
    <name evidence="2" type="ORF">OCH239_12565</name>
</gene>
<dbReference type="PATRIC" id="fig|1449350.3.peg.3579"/>
<dbReference type="InterPro" id="IPR018723">
    <property type="entry name" value="DUF2254_membrane"/>
</dbReference>
<dbReference type="EMBL" id="JALZ01000031">
    <property type="protein sequence ID" value="ETX13260.1"/>
    <property type="molecule type" value="Genomic_DNA"/>
</dbReference>